<dbReference type="EMBL" id="JANBVN010000063">
    <property type="protein sequence ID" value="KAJ9151547.1"/>
    <property type="molecule type" value="Genomic_DNA"/>
</dbReference>
<name>A0AA38VU65_9PEZI</name>
<dbReference type="Proteomes" id="UP001174691">
    <property type="component" value="Unassembled WGS sequence"/>
</dbReference>
<feature type="region of interest" description="Disordered" evidence="1">
    <location>
        <begin position="458"/>
        <end position="485"/>
    </location>
</feature>
<keyword evidence="3" id="KW-1185">Reference proteome</keyword>
<feature type="region of interest" description="Disordered" evidence="1">
    <location>
        <begin position="417"/>
        <end position="443"/>
    </location>
</feature>
<feature type="compositionally biased region" description="Low complexity" evidence="1">
    <location>
        <begin position="118"/>
        <end position="128"/>
    </location>
</feature>
<feature type="compositionally biased region" description="Low complexity" evidence="1">
    <location>
        <begin position="22"/>
        <end position="54"/>
    </location>
</feature>
<reference evidence="2" key="1">
    <citation type="submission" date="2022-07" db="EMBL/GenBank/DDBJ databases">
        <title>Fungi with potential for degradation of polypropylene.</title>
        <authorList>
            <person name="Gostincar C."/>
        </authorList>
    </citation>
    <scope>NUCLEOTIDE SEQUENCE</scope>
    <source>
        <strain evidence="2">EXF-13287</strain>
    </source>
</reference>
<feature type="compositionally biased region" description="Basic and acidic residues" evidence="1">
    <location>
        <begin position="227"/>
        <end position="238"/>
    </location>
</feature>
<comment type="caution">
    <text evidence="2">The sequence shown here is derived from an EMBL/GenBank/DDBJ whole genome shotgun (WGS) entry which is preliminary data.</text>
</comment>
<feature type="region of interest" description="Disordered" evidence="1">
    <location>
        <begin position="118"/>
        <end position="152"/>
    </location>
</feature>
<proteinExistence type="predicted"/>
<feature type="region of interest" description="Disordered" evidence="1">
    <location>
        <begin position="1"/>
        <end position="54"/>
    </location>
</feature>
<protein>
    <submittedName>
        <fullName evidence="2">Uncharacterized protein</fullName>
    </submittedName>
</protein>
<sequence>MADSCAPGFPMSLRNHRPRPAPSASTRASRGSGSGTAASRRPVPLTGAAPARPATTTISGVRDLRHAVEMAPGSGDAHTFLFAVTAHPGDWADVVWQLHDHIAAVEMAMVAFAPPVAAASPAPSGLAPKKCPQAPETWPAAPVHMQPEEEKKRVTWASRVTVAASSEENKAKHHDAPAVLVEAEEQKTAALITGNWGGNVKHPEAVTIEQHPVSPTPTTFDSLAADNSRESSVKHPDGETPQQCPASPTPTRPTVPAIPTVPNLATIPTIPTRPWSAPIPDPDPVALPDTNPNATTTTTTTHRFQHPHSLPPRGTDIFLSTPQARPSPSPATRPSPYDVNSWLASLPVLSDSACAPPPPATLSLRQADNNSWLASIPVLPESACAPPPLATLSLGQAGNNGEMEGRTGGRCSTPISTAAGAQTGGRMGSAGVEKKRSYAPPSTVTEAPVGLVLTSVAAGAAKTGEMPLEELEARRGGEEEEEEEW</sequence>
<gene>
    <name evidence="2" type="ORF">NKR19_g4859</name>
</gene>
<dbReference type="AlphaFoldDB" id="A0AA38VU65"/>
<feature type="region of interest" description="Disordered" evidence="1">
    <location>
        <begin position="286"/>
        <end position="312"/>
    </location>
</feature>
<feature type="region of interest" description="Disordered" evidence="1">
    <location>
        <begin position="208"/>
        <end position="267"/>
    </location>
</feature>
<organism evidence="2 3">
    <name type="scientific">Coniochaeta hoffmannii</name>
    <dbReference type="NCBI Taxonomy" id="91930"/>
    <lineage>
        <taxon>Eukaryota</taxon>
        <taxon>Fungi</taxon>
        <taxon>Dikarya</taxon>
        <taxon>Ascomycota</taxon>
        <taxon>Pezizomycotina</taxon>
        <taxon>Sordariomycetes</taxon>
        <taxon>Sordariomycetidae</taxon>
        <taxon>Coniochaetales</taxon>
        <taxon>Coniochaetaceae</taxon>
        <taxon>Coniochaeta</taxon>
    </lineage>
</organism>
<evidence type="ECO:0000256" key="1">
    <source>
        <dbReference type="SAM" id="MobiDB-lite"/>
    </source>
</evidence>
<evidence type="ECO:0000313" key="2">
    <source>
        <dbReference type="EMBL" id="KAJ9151547.1"/>
    </source>
</evidence>
<evidence type="ECO:0000313" key="3">
    <source>
        <dbReference type="Proteomes" id="UP001174691"/>
    </source>
</evidence>
<accession>A0AA38VU65</accession>